<comment type="similarity">
    <text evidence="2">Belongs to the bacterial solute-binding protein SsuA/TauA family.</text>
</comment>
<dbReference type="InterPro" id="IPR015168">
    <property type="entry name" value="SsuA/THI5"/>
</dbReference>
<sequence length="318" mass="33758">MAGLASIHASSARAEEVNLATVAWIGYAPFYVAVEKNMFDKYGVKVALKDFADPALIPAALQSGGIQGAMYTYDQVINLVANGNNYRVVMPIDYSNGADAILAQKSIKSLADLKGKKVAYPFATCDNLLVAYALQQAGLTEADVEGLDATPESVAAALLGGAVAGATYEPNVSKILKLDANGGYHALYTSASAPGLITDVLYFSADYIEKNPKTVEAVIKGYIDGMAFLKENPDEAYAIVAKYFSTSVDDVKEQAKGAYNIPVAEMAGYFAPRDDAKSLFTSGKLIADVLIKRDQIKAAPKIEDTFDAKFVSSLVAAK</sequence>
<keyword evidence="6" id="KW-1185">Reference proteome</keyword>
<proteinExistence type="inferred from homology"/>
<dbReference type="Gene3D" id="3.40.190.10">
    <property type="entry name" value="Periplasmic binding protein-like II"/>
    <property type="match status" value="2"/>
</dbReference>
<dbReference type="GO" id="GO:0042597">
    <property type="term" value="C:periplasmic space"/>
    <property type="evidence" value="ECO:0007669"/>
    <property type="project" value="UniProtKB-SubCell"/>
</dbReference>
<feature type="domain" description="SsuA/THI5-like" evidence="4">
    <location>
        <begin position="27"/>
        <end position="236"/>
    </location>
</feature>
<evidence type="ECO:0000313" key="5">
    <source>
        <dbReference type="EMBL" id="SFV38741.1"/>
    </source>
</evidence>
<dbReference type="Pfam" id="PF09084">
    <property type="entry name" value="NMT1"/>
    <property type="match status" value="1"/>
</dbReference>
<dbReference type="SUPFAM" id="SSF53850">
    <property type="entry name" value="Periplasmic binding protein-like II"/>
    <property type="match status" value="1"/>
</dbReference>
<dbReference type="Proteomes" id="UP000199423">
    <property type="component" value="Unassembled WGS sequence"/>
</dbReference>
<protein>
    <submittedName>
        <fullName evidence="5">NitT/TauT family transport system substrate-binding protein</fullName>
    </submittedName>
</protein>
<evidence type="ECO:0000256" key="2">
    <source>
        <dbReference type="ARBA" id="ARBA00010742"/>
    </source>
</evidence>
<gene>
    <name evidence="5" type="ORF">SAMN04488557_3825</name>
</gene>
<dbReference type="AlphaFoldDB" id="A0A1I7NVN5"/>
<evidence type="ECO:0000313" key="6">
    <source>
        <dbReference type="Proteomes" id="UP000199423"/>
    </source>
</evidence>
<dbReference type="EMBL" id="FPCH01000004">
    <property type="protein sequence ID" value="SFV38741.1"/>
    <property type="molecule type" value="Genomic_DNA"/>
</dbReference>
<evidence type="ECO:0000259" key="4">
    <source>
        <dbReference type="Pfam" id="PF09084"/>
    </source>
</evidence>
<organism evidence="5 6">
    <name type="scientific">Hyphomicrobium facile</name>
    <dbReference type="NCBI Taxonomy" id="51670"/>
    <lineage>
        <taxon>Bacteria</taxon>
        <taxon>Pseudomonadati</taxon>
        <taxon>Pseudomonadota</taxon>
        <taxon>Alphaproteobacteria</taxon>
        <taxon>Hyphomicrobiales</taxon>
        <taxon>Hyphomicrobiaceae</taxon>
        <taxon>Hyphomicrobium</taxon>
    </lineage>
</organism>
<comment type="subcellular location">
    <subcellularLocation>
        <location evidence="1">Periplasm</location>
    </subcellularLocation>
</comment>
<dbReference type="PANTHER" id="PTHR30024:SF47">
    <property type="entry name" value="TAURINE-BINDING PERIPLASMIC PROTEIN"/>
    <property type="match status" value="1"/>
</dbReference>
<name>A0A1I7NVN5_9HYPH</name>
<accession>A0A1I7NVN5</accession>
<evidence type="ECO:0000256" key="1">
    <source>
        <dbReference type="ARBA" id="ARBA00004418"/>
    </source>
</evidence>
<reference evidence="6" key="1">
    <citation type="submission" date="2016-10" db="EMBL/GenBank/DDBJ databases">
        <authorList>
            <person name="Varghese N."/>
            <person name="Submissions S."/>
        </authorList>
    </citation>
    <scope>NUCLEOTIDE SEQUENCE [LARGE SCALE GENOMIC DNA]</scope>
    <source>
        <strain evidence="6">DSM 1565</strain>
    </source>
</reference>
<evidence type="ECO:0000256" key="3">
    <source>
        <dbReference type="ARBA" id="ARBA00022729"/>
    </source>
</evidence>
<dbReference type="PANTHER" id="PTHR30024">
    <property type="entry name" value="ALIPHATIC SULFONATES-BINDING PROTEIN-RELATED"/>
    <property type="match status" value="1"/>
</dbReference>
<dbReference type="STRING" id="51670.SAMN04488557_3825"/>
<keyword evidence="3" id="KW-0732">Signal</keyword>